<evidence type="ECO:0000313" key="1">
    <source>
        <dbReference type="EMBL" id="MXO61401.1"/>
    </source>
</evidence>
<sequence>MTKVYRIYLDEDGDSRNNITLDVIADENDIPKDGVPFCGWWGKIGSTDFLPIVVHSTGQVDTGSDEETNQTERYGTIRIHGAPLNLGRHVYFEMWGETYDFKLTSRADLSEL</sequence>
<accession>A0A844YAY4</accession>
<name>A0A844YAY4_9SPHN</name>
<organism evidence="1 2">
    <name type="scientific">Qipengyuania oceanensis</name>
    <dbReference type="NCBI Taxonomy" id="1463597"/>
    <lineage>
        <taxon>Bacteria</taxon>
        <taxon>Pseudomonadati</taxon>
        <taxon>Pseudomonadota</taxon>
        <taxon>Alphaproteobacteria</taxon>
        <taxon>Sphingomonadales</taxon>
        <taxon>Erythrobacteraceae</taxon>
        <taxon>Qipengyuania</taxon>
    </lineage>
</organism>
<dbReference type="EMBL" id="WTYN01000001">
    <property type="protein sequence ID" value="MXO61401.1"/>
    <property type="molecule type" value="Genomic_DNA"/>
</dbReference>
<evidence type="ECO:0000313" key="2">
    <source>
        <dbReference type="Proteomes" id="UP000445582"/>
    </source>
</evidence>
<comment type="caution">
    <text evidence="1">The sequence shown here is derived from an EMBL/GenBank/DDBJ whole genome shotgun (WGS) entry which is preliminary data.</text>
</comment>
<keyword evidence="2" id="KW-1185">Reference proteome</keyword>
<dbReference type="AlphaFoldDB" id="A0A844YAY4"/>
<gene>
    <name evidence="1" type="ORF">GRI48_00070</name>
</gene>
<protein>
    <submittedName>
        <fullName evidence="1">Uncharacterized protein</fullName>
    </submittedName>
</protein>
<dbReference type="Proteomes" id="UP000445582">
    <property type="component" value="Unassembled WGS sequence"/>
</dbReference>
<reference evidence="1 2" key="1">
    <citation type="submission" date="2019-12" db="EMBL/GenBank/DDBJ databases">
        <title>Genomic-based taxomic classification of the family Erythrobacteraceae.</title>
        <authorList>
            <person name="Xu L."/>
        </authorList>
    </citation>
    <scope>NUCLEOTIDE SEQUENCE [LARGE SCALE GENOMIC DNA]</scope>
    <source>
        <strain evidence="1 2">MCCC 1A09965</strain>
    </source>
</reference>
<proteinExistence type="predicted"/>
<dbReference type="RefSeq" id="WP_160669584.1">
    <property type="nucleotide sequence ID" value="NZ_WTYN01000001.1"/>
</dbReference>